<dbReference type="STRING" id="5722.A2EFZ7"/>
<keyword evidence="1" id="KW-0812">Transmembrane</keyword>
<sequence length="454" mass="52492">MRAINCINADMSFPDLESPLKYVYDKNPKDGYIRYIYLLTGSQIYRSCEICSIVENQKENNRIYAIGLGPETNPSFIKNVSLRSGGNFVLIADNDNMKKKVIDLMKSSISPFIDGITIQCDINKAEMWPSPCRPLYSRYPQIFFIKSSCLENILISGFNLNEDISMTIPVSKCDDNLGMKQLFSRYVIDDIEMDSLMEFNQERMIWWFDECNTLMGFCNHLKNKCIELSLESGVPSQCTSYIGVNYQSDIDMRINYYRKYLCKCRPIMPPCLNRNHVRSKALESSNNRSYYKYSILPDSNNCDQSGTKISRAYKTPKCNAKKDEMGSLIIITFIFSLLYGLFSFFFSWFQRMFKEASPETLIFNQNADGSWNYFVNIDQQIKSKYGRNVAATVAAVSYIRMAFKYDITEYSLMISKSISFLKNIDKQVDWDDVINNDMANKSIIKDDFANTNSH</sequence>
<dbReference type="InterPro" id="IPR036465">
    <property type="entry name" value="vWFA_dom_sf"/>
</dbReference>
<organism evidence="2 3">
    <name type="scientific">Trichomonas vaginalis (strain ATCC PRA-98 / G3)</name>
    <dbReference type="NCBI Taxonomy" id="412133"/>
    <lineage>
        <taxon>Eukaryota</taxon>
        <taxon>Metamonada</taxon>
        <taxon>Parabasalia</taxon>
        <taxon>Trichomonadida</taxon>
        <taxon>Trichomonadidae</taxon>
        <taxon>Trichomonas</taxon>
    </lineage>
</organism>
<feature type="transmembrane region" description="Helical" evidence="1">
    <location>
        <begin position="325"/>
        <end position="349"/>
    </location>
</feature>
<dbReference type="VEuPathDB" id="TrichDB:TVAGG3_0515840"/>
<reference evidence="2" key="1">
    <citation type="submission" date="2006-10" db="EMBL/GenBank/DDBJ databases">
        <authorList>
            <person name="Amadeo P."/>
            <person name="Zhao Q."/>
            <person name="Wortman J."/>
            <person name="Fraser-Liggett C."/>
            <person name="Carlton J."/>
        </authorList>
    </citation>
    <scope>NUCLEOTIDE SEQUENCE</scope>
    <source>
        <strain evidence="2">G3</strain>
    </source>
</reference>
<dbReference type="InParanoid" id="A2EFZ7"/>
<dbReference type="AlphaFoldDB" id="A2EFZ7"/>
<evidence type="ECO:0000256" key="1">
    <source>
        <dbReference type="SAM" id="Phobius"/>
    </source>
</evidence>
<dbReference type="PANTHER" id="PTHR45737">
    <property type="entry name" value="VON WILLEBRAND FACTOR A DOMAIN-CONTAINING PROTEIN 5A"/>
    <property type="match status" value="1"/>
</dbReference>
<evidence type="ECO:0000313" key="3">
    <source>
        <dbReference type="Proteomes" id="UP000001542"/>
    </source>
</evidence>
<proteinExistence type="predicted"/>
<dbReference type="EMBL" id="DS113378">
    <property type="protein sequence ID" value="EAY08453.1"/>
    <property type="molecule type" value="Genomic_DNA"/>
</dbReference>
<gene>
    <name evidence="2" type="ORF">TVAG_355120</name>
</gene>
<protein>
    <recommendedName>
        <fullName evidence="4">VWFA domain-containing protein</fullName>
    </recommendedName>
</protein>
<dbReference type="OrthoDB" id="1729737at2759"/>
<evidence type="ECO:0000313" key="2">
    <source>
        <dbReference type="EMBL" id="EAY08453.1"/>
    </source>
</evidence>
<dbReference type="Gene3D" id="3.40.50.410">
    <property type="entry name" value="von Willebrand factor, type A domain"/>
    <property type="match status" value="1"/>
</dbReference>
<dbReference type="KEGG" id="tva:4766352"/>
<evidence type="ECO:0008006" key="4">
    <source>
        <dbReference type="Google" id="ProtNLM"/>
    </source>
</evidence>
<accession>A2EFZ7</accession>
<keyword evidence="1" id="KW-1133">Transmembrane helix</keyword>
<dbReference type="SUPFAM" id="SSF53300">
    <property type="entry name" value="vWA-like"/>
    <property type="match status" value="1"/>
</dbReference>
<keyword evidence="1" id="KW-0472">Membrane</keyword>
<dbReference type="RefSeq" id="XP_001320676.1">
    <property type="nucleotide sequence ID" value="XM_001320641.1"/>
</dbReference>
<dbReference type="VEuPathDB" id="TrichDB:TVAG_355120"/>
<reference evidence="2" key="2">
    <citation type="journal article" date="2007" name="Science">
        <title>Draft genome sequence of the sexually transmitted pathogen Trichomonas vaginalis.</title>
        <authorList>
            <person name="Carlton J.M."/>
            <person name="Hirt R.P."/>
            <person name="Silva J.C."/>
            <person name="Delcher A.L."/>
            <person name="Schatz M."/>
            <person name="Zhao Q."/>
            <person name="Wortman J.R."/>
            <person name="Bidwell S.L."/>
            <person name="Alsmark U.C.M."/>
            <person name="Besteiro S."/>
            <person name="Sicheritz-Ponten T."/>
            <person name="Noel C.J."/>
            <person name="Dacks J.B."/>
            <person name="Foster P.G."/>
            <person name="Simillion C."/>
            <person name="Van de Peer Y."/>
            <person name="Miranda-Saavedra D."/>
            <person name="Barton G.J."/>
            <person name="Westrop G.D."/>
            <person name="Mueller S."/>
            <person name="Dessi D."/>
            <person name="Fiori P.L."/>
            <person name="Ren Q."/>
            <person name="Paulsen I."/>
            <person name="Zhang H."/>
            <person name="Bastida-Corcuera F.D."/>
            <person name="Simoes-Barbosa A."/>
            <person name="Brown M.T."/>
            <person name="Hayes R.D."/>
            <person name="Mukherjee M."/>
            <person name="Okumura C.Y."/>
            <person name="Schneider R."/>
            <person name="Smith A.J."/>
            <person name="Vanacova S."/>
            <person name="Villalvazo M."/>
            <person name="Haas B.J."/>
            <person name="Pertea M."/>
            <person name="Feldblyum T.V."/>
            <person name="Utterback T.R."/>
            <person name="Shu C.L."/>
            <person name="Osoegawa K."/>
            <person name="de Jong P.J."/>
            <person name="Hrdy I."/>
            <person name="Horvathova L."/>
            <person name="Zubacova Z."/>
            <person name="Dolezal P."/>
            <person name="Malik S.B."/>
            <person name="Logsdon J.M. Jr."/>
            <person name="Henze K."/>
            <person name="Gupta A."/>
            <person name="Wang C.C."/>
            <person name="Dunne R.L."/>
            <person name="Upcroft J.A."/>
            <person name="Upcroft P."/>
            <person name="White O."/>
            <person name="Salzberg S.L."/>
            <person name="Tang P."/>
            <person name="Chiu C.-H."/>
            <person name="Lee Y.-S."/>
            <person name="Embley T.M."/>
            <person name="Coombs G.H."/>
            <person name="Mottram J.C."/>
            <person name="Tachezy J."/>
            <person name="Fraser-Liggett C.M."/>
            <person name="Johnson P.J."/>
        </authorList>
    </citation>
    <scope>NUCLEOTIDE SEQUENCE [LARGE SCALE GENOMIC DNA]</scope>
    <source>
        <strain evidence="2">G3</strain>
    </source>
</reference>
<dbReference type="Proteomes" id="UP000001542">
    <property type="component" value="Unassembled WGS sequence"/>
</dbReference>
<name>A2EFZ7_TRIV3</name>
<keyword evidence="3" id="KW-1185">Reference proteome</keyword>
<dbReference type="PANTHER" id="PTHR45737:SF6">
    <property type="entry name" value="VON WILLEBRAND FACTOR A DOMAIN-CONTAINING PROTEIN 5A"/>
    <property type="match status" value="1"/>
</dbReference>